<sequence length="182" mass="20282">MRTCPRTRRRTAQVGLPAGGAAGARRRRRRERGRKEPPAGGAGRHSFTAAKGSKTLALRLQRKGRLRNPSSFSEGRVEPRILLVQQGRRRGFPVSKRHLESNHLMLREELRAPGKEEEAFPNGLATRVNAKGRPKVPHGNGKPDEVLARPWGRRRAAVSQGPRDVRGRTRAPARQESGLRSH</sequence>
<evidence type="ECO:0000313" key="2">
    <source>
        <dbReference type="EMBL" id="KAF6447429.1"/>
    </source>
</evidence>
<feature type="region of interest" description="Disordered" evidence="1">
    <location>
        <begin position="1"/>
        <end position="55"/>
    </location>
</feature>
<proteinExistence type="predicted"/>
<name>A0A7J8FJ18_ROUAE</name>
<dbReference type="AlphaFoldDB" id="A0A7J8FJ18"/>
<dbReference type="Proteomes" id="UP000593571">
    <property type="component" value="Unassembled WGS sequence"/>
</dbReference>
<evidence type="ECO:0000256" key="1">
    <source>
        <dbReference type="SAM" id="MobiDB-lite"/>
    </source>
</evidence>
<dbReference type="EMBL" id="JACASE010000007">
    <property type="protein sequence ID" value="KAF6447429.1"/>
    <property type="molecule type" value="Genomic_DNA"/>
</dbReference>
<keyword evidence="3" id="KW-1185">Reference proteome</keyword>
<accession>A0A7J8FJ18</accession>
<evidence type="ECO:0000313" key="3">
    <source>
        <dbReference type="Proteomes" id="UP000593571"/>
    </source>
</evidence>
<gene>
    <name evidence="2" type="ORF">HJG63_011890</name>
</gene>
<comment type="caution">
    <text evidence="2">The sequence shown here is derived from an EMBL/GenBank/DDBJ whole genome shotgun (WGS) entry which is preliminary data.</text>
</comment>
<reference evidence="2 3" key="1">
    <citation type="journal article" date="2020" name="Nature">
        <title>Six reference-quality genomes reveal evolution of bat adaptations.</title>
        <authorList>
            <person name="Jebb D."/>
            <person name="Huang Z."/>
            <person name="Pippel M."/>
            <person name="Hughes G.M."/>
            <person name="Lavrichenko K."/>
            <person name="Devanna P."/>
            <person name="Winkler S."/>
            <person name="Jermiin L.S."/>
            <person name="Skirmuntt E.C."/>
            <person name="Katzourakis A."/>
            <person name="Burkitt-Gray L."/>
            <person name="Ray D.A."/>
            <person name="Sullivan K.A.M."/>
            <person name="Roscito J.G."/>
            <person name="Kirilenko B.M."/>
            <person name="Davalos L.M."/>
            <person name="Corthals A.P."/>
            <person name="Power M.L."/>
            <person name="Jones G."/>
            <person name="Ransome R.D."/>
            <person name="Dechmann D.K.N."/>
            <person name="Locatelli A.G."/>
            <person name="Puechmaille S.J."/>
            <person name="Fedrigo O."/>
            <person name="Jarvis E.D."/>
            <person name="Hiller M."/>
            <person name="Vernes S.C."/>
            <person name="Myers E.W."/>
            <person name="Teeling E.C."/>
        </authorList>
    </citation>
    <scope>NUCLEOTIDE SEQUENCE [LARGE SCALE GENOMIC DNA]</scope>
    <source>
        <strain evidence="2">MRouAeg1</strain>
        <tissue evidence="2">Muscle</tissue>
    </source>
</reference>
<feature type="region of interest" description="Disordered" evidence="1">
    <location>
        <begin position="128"/>
        <end position="182"/>
    </location>
</feature>
<feature type="compositionally biased region" description="Basic residues" evidence="1">
    <location>
        <begin position="1"/>
        <end position="11"/>
    </location>
</feature>
<protein>
    <submittedName>
        <fullName evidence="2">Uncharacterized protein</fullName>
    </submittedName>
</protein>
<organism evidence="2 3">
    <name type="scientific">Rousettus aegyptiacus</name>
    <name type="common">Egyptian fruit bat</name>
    <name type="synonym">Pteropus aegyptiacus</name>
    <dbReference type="NCBI Taxonomy" id="9407"/>
    <lineage>
        <taxon>Eukaryota</taxon>
        <taxon>Metazoa</taxon>
        <taxon>Chordata</taxon>
        <taxon>Craniata</taxon>
        <taxon>Vertebrata</taxon>
        <taxon>Euteleostomi</taxon>
        <taxon>Mammalia</taxon>
        <taxon>Eutheria</taxon>
        <taxon>Laurasiatheria</taxon>
        <taxon>Chiroptera</taxon>
        <taxon>Yinpterochiroptera</taxon>
        <taxon>Pteropodoidea</taxon>
        <taxon>Pteropodidae</taxon>
        <taxon>Rousettinae</taxon>
        <taxon>Rousettus</taxon>
    </lineage>
</organism>